<dbReference type="GO" id="GO:0047324">
    <property type="term" value="F:phosphoenolpyruvate-glycerone phosphotransferase activity"/>
    <property type="evidence" value="ECO:0007669"/>
    <property type="project" value="UniProtKB-EC"/>
</dbReference>
<evidence type="ECO:0000256" key="5">
    <source>
        <dbReference type="ARBA" id="ARBA00022777"/>
    </source>
</evidence>
<accession>A0A4R1S2N3</accession>
<dbReference type="InterPro" id="IPR036117">
    <property type="entry name" value="DhaL_dom_sf"/>
</dbReference>
<dbReference type="Gene3D" id="1.25.40.340">
    <property type="match status" value="1"/>
</dbReference>
<dbReference type="SUPFAM" id="SSF101473">
    <property type="entry name" value="DhaL-like"/>
    <property type="match status" value="1"/>
</dbReference>
<dbReference type="InterPro" id="IPR012737">
    <property type="entry name" value="DhaK_L_YcgS"/>
</dbReference>
<dbReference type="GO" id="GO:0019563">
    <property type="term" value="P:glycerol catabolic process"/>
    <property type="evidence" value="ECO:0007669"/>
    <property type="project" value="TreeGrafter"/>
</dbReference>
<dbReference type="PROSITE" id="PS51480">
    <property type="entry name" value="DHAL"/>
    <property type="match status" value="1"/>
</dbReference>
<evidence type="ECO:0000313" key="10">
    <source>
        <dbReference type="EMBL" id="TCL73289.1"/>
    </source>
</evidence>
<dbReference type="PANTHER" id="PTHR28629:SF4">
    <property type="entry name" value="TRIOKINASE_FMN CYCLASE"/>
    <property type="match status" value="1"/>
</dbReference>
<evidence type="ECO:0000259" key="9">
    <source>
        <dbReference type="PROSITE" id="PS51480"/>
    </source>
</evidence>
<evidence type="ECO:0000256" key="2">
    <source>
        <dbReference type="ARBA" id="ARBA00004745"/>
    </source>
</evidence>
<dbReference type="AlphaFoldDB" id="A0A4R1S2N3"/>
<evidence type="ECO:0000256" key="8">
    <source>
        <dbReference type="ARBA" id="ARBA00055771"/>
    </source>
</evidence>
<dbReference type="GO" id="GO:0004371">
    <property type="term" value="F:glycerone kinase activity"/>
    <property type="evidence" value="ECO:0007669"/>
    <property type="project" value="InterPro"/>
</dbReference>
<protein>
    <recommendedName>
        <fullName evidence="3">phosphoenolpyruvate--glycerone phosphotransferase</fullName>
        <ecNumber evidence="3">2.7.1.121</ecNumber>
    </recommendedName>
</protein>
<evidence type="ECO:0000256" key="4">
    <source>
        <dbReference type="ARBA" id="ARBA00022679"/>
    </source>
</evidence>
<dbReference type="SMART" id="SM01120">
    <property type="entry name" value="Dak2"/>
    <property type="match status" value="1"/>
</dbReference>
<evidence type="ECO:0000256" key="3">
    <source>
        <dbReference type="ARBA" id="ARBA00012095"/>
    </source>
</evidence>
<dbReference type="Pfam" id="PF02734">
    <property type="entry name" value="Dak2"/>
    <property type="match status" value="1"/>
</dbReference>
<comment type="caution">
    <text evidence="10">The sequence shown here is derived from an EMBL/GenBank/DDBJ whole genome shotgun (WGS) entry which is preliminary data.</text>
</comment>
<evidence type="ECO:0000256" key="1">
    <source>
        <dbReference type="ARBA" id="ARBA00001113"/>
    </source>
</evidence>
<dbReference type="EMBL" id="SLUN01000005">
    <property type="protein sequence ID" value="TCL73289.1"/>
    <property type="molecule type" value="Genomic_DNA"/>
</dbReference>
<keyword evidence="5 10" id="KW-0418">Kinase</keyword>
<comment type="catalytic activity">
    <reaction evidence="1">
        <text>dihydroxyacetone + phosphoenolpyruvate = dihydroxyacetone phosphate + pyruvate</text>
        <dbReference type="Rhea" id="RHEA:18381"/>
        <dbReference type="ChEBI" id="CHEBI:15361"/>
        <dbReference type="ChEBI" id="CHEBI:16016"/>
        <dbReference type="ChEBI" id="CHEBI:57642"/>
        <dbReference type="ChEBI" id="CHEBI:58702"/>
        <dbReference type="EC" id="2.7.1.121"/>
    </reaction>
</comment>
<dbReference type="PANTHER" id="PTHR28629">
    <property type="entry name" value="TRIOKINASE/FMN CYCLASE"/>
    <property type="match status" value="1"/>
</dbReference>
<dbReference type="GO" id="GO:0005829">
    <property type="term" value="C:cytosol"/>
    <property type="evidence" value="ECO:0007669"/>
    <property type="project" value="TreeGrafter"/>
</dbReference>
<dbReference type="EC" id="2.7.1.121" evidence="3"/>
<comment type="subunit">
    <text evidence="7">Homodimer. The dihydroxyacetone kinase complex is composed of a homodimer of DhaM, a homodimer of DhaK and the subunit DhaL.</text>
</comment>
<reference evidence="10 11" key="1">
    <citation type="submission" date="2019-03" db="EMBL/GenBank/DDBJ databases">
        <title>Genomic Encyclopedia of Type Strains, Phase IV (KMG-IV): sequencing the most valuable type-strain genomes for metagenomic binning, comparative biology and taxonomic classification.</title>
        <authorList>
            <person name="Goeker M."/>
        </authorList>
    </citation>
    <scope>NUCLEOTIDE SEQUENCE [LARGE SCALE GENOMIC DNA]</scope>
    <source>
        <strain evidence="10 11">LX-B</strain>
    </source>
</reference>
<evidence type="ECO:0000256" key="7">
    <source>
        <dbReference type="ARBA" id="ARBA00046577"/>
    </source>
</evidence>
<keyword evidence="6" id="KW-0319">Glycerol metabolism</keyword>
<sequence>MFTDQDIRAIFDALAGLMNEKKEWLIELDGAMGDGDLGLTMSTGFSKAAEALHGFPETDIGKILGKAGMVFAQAVPSTMGTLMATGLMKGGKVIQGKQQIDLADFAAMLNGFVEGIMARGKAKPGDKTIIDALHPAVLALQAAAEAGKTLAEGLRAAYEAAAQGLEATKQMVSQHGRAAYYQEKSLGKADPGATVGMLFMQAFADYCR</sequence>
<name>A0A4R1S2N3_HYDET</name>
<comment type="function">
    <text evidence="8">ADP-binding subunit of the dihydroxyacetone kinase, which is responsible for the phosphoenolpyruvate (PEP)-dependent phosphorylation of dihydroxyacetone. DhaL-ADP is converted to DhaL-ATP via a phosphoryl group transfer from DhaM and transmits it to dihydroxyacetone binds to DhaK.</text>
</comment>
<dbReference type="InterPro" id="IPR050861">
    <property type="entry name" value="Dihydroxyacetone_Kinase"/>
</dbReference>
<dbReference type="Proteomes" id="UP000295008">
    <property type="component" value="Unassembled WGS sequence"/>
</dbReference>
<keyword evidence="11" id="KW-1185">Reference proteome</keyword>
<evidence type="ECO:0000256" key="6">
    <source>
        <dbReference type="ARBA" id="ARBA00022798"/>
    </source>
</evidence>
<dbReference type="InterPro" id="IPR004007">
    <property type="entry name" value="DhaL_dom"/>
</dbReference>
<dbReference type="FunFam" id="1.25.40.340:FF:000002">
    <property type="entry name" value="Dihydroxyacetone kinase, L subunit"/>
    <property type="match status" value="1"/>
</dbReference>
<comment type="pathway">
    <text evidence="2">Polyol metabolism; glycerol degradation.</text>
</comment>
<keyword evidence="4" id="KW-0808">Transferase</keyword>
<gene>
    <name evidence="10" type="ORF">EDC14_1005151</name>
</gene>
<proteinExistence type="predicted"/>
<evidence type="ECO:0000313" key="11">
    <source>
        <dbReference type="Proteomes" id="UP000295008"/>
    </source>
</evidence>
<dbReference type="NCBIfam" id="TIGR02365">
    <property type="entry name" value="dha_L_ycgS"/>
    <property type="match status" value="1"/>
</dbReference>
<organism evidence="10 11">
    <name type="scientific">Hydrogenispora ethanolica</name>
    <dbReference type="NCBI Taxonomy" id="1082276"/>
    <lineage>
        <taxon>Bacteria</taxon>
        <taxon>Bacillati</taxon>
        <taxon>Bacillota</taxon>
        <taxon>Hydrogenispora</taxon>
    </lineage>
</organism>
<feature type="domain" description="DhaL" evidence="9">
    <location>
        <begin position="5"/>
        <end position="205"/>
    </location>
</feature>